<keyword evidence="2 5" id="KW-0812">Transmembrane</keyword>
<dbReference type="InterPro" id="IPR005829">
    <property type="entry name" value="Sugar_transporter_CS"/>
</dbReference>
<dbReference type="PANTHER" id="PTHR23521">
    <property type="entry name" value="TRANSPORTER MFS SUPERFAMILY"/>
    <property type="match status" value="1"/>
</dbReference>
<dbReference type="PROSITE" id="PS51257">
    <property type="entry name" value="PROKAR_LIPOPROTEIN"/>
    <property type="match status" value="1"/>
</dbReference>
<dbReference type="AlphaFoldDB" id="A0A397Q6V9"/>
<feature type="transmembrane region" description="Helical" evidence="5">
    <location>
        <begin position="71"/>
        <end position="91"/>
    </location>
</feature>
<comment type="caution">
    <text evidence="7">The sequence shown here is derived from an EMBL/GenBank/DDBJ whole genome shotgun (WGS) entry which is preliminary data.</text>
</comment>
<keyword evidence="4 5" id="KW-0472">Membrane</keyword>
<keyword evidence="8" id="KW-1185">Reference proteome</keyword>
<dbReference type="Pfam" id="PF07690">
    <property type="entry name" value="MFS_1"/>
    <property type="match status" value="1"/>
</dbReference>
<dbReference type="PANTHER" id="PTHR23521:SF3">
    <property type="entry name" value="MFS TRANSPORTER"/>
    <property type="match status" value="1"/>
</dbReference>
<keyword evidence="3 5" id="KW-1133">Transmembrane helix</keyword>
<sequence>MSRGILASVFVARIFLFLPFMTVAGCIPVLMEAWEIGAAKVSSIVSGFYFAYAFSLLGFSWLAGRIGAKRAVTLSAWATAISSAAFALFARDYASSLVLYALVGLCQGGVYTPLIMLFRENAPPEKLGAAIGALIASTSVGYAASIAVTGMALGVSGWQTAFLVSGTLPLAGTLMLLTAIRNLPNIIHPTALESGLWRQLRDNRSARRLLLGYTSHNWELIGMWTWAPALIATSFVLSGQSTVAASQSSASFVTILHLVGAFAAFSMGKLSDRIGRRQILIWSAAVATAFSFGVGWLVAFTPYLIATLVIFYAFFALGDSPVLSTTLAERVEPASLGTVLAARSTAGFVSGAVAPIVFGWVVDALRAADASEPVIWGTAFGTLGLGGLLAILFAVRLPPRAEPGPQGANQRA</sequence>
<dbReference type="PROSITE" id="PS50850">
    <property type="entry name" value="MFS"/>
    <property type="match status" value="1"/>
</dbReference>
<reference evidence="7 8" key="1">
    <citation type="submission" date="2018-08" db="EMBL/GenBank/DDBJ databases">
        <title>Genomic Encyclopedia of Archaeal and Bacterial Type Strains, Phase II (KMG-II): from individual species to whole genera.</title>
        <authorList>
            <person name="Goeker M."/>
        </authorList>
    </citation>
    <scope>NUCLEOTIDE SEQUENCE [LARGE SCALE GENOMIC DNA]</scope>
    <source>
        <strain evidence="7 8">DSM 5002</strain>
    </source>
</reference>
<evidence type="ECO:0000313" key="7">
    <source>
        <dbReference type="EMBL" id="RIA55267.1"/>
    </source>
</evidence>
<name>A0A397Q6V9_9HYPH</name>
<evidence type="ECO:0000313" key="8">
    <source>
        <dbReference type="Proteomes" id="UP000266273"/>
    </source>
</evidence>
<feature type="transmembrane region" description="Helical" evidence="5">
    <location>
        <begin position="97"/>
        <end position="118"/>
    </location>
</feature>
<dbReference type="GO" id="GO:0022857">
    <property type="term" value="F:transmembrane transporter activity"/>
    <property type="evidence" value="ECO:0007669"/>
    <property type="project" value="InterPro"/>
</dbReference>
<dbReference type="InterPro" id="IPR020846">
    <property type="entry name" value="MFS_dom"/>
</dbReference>
<feature type="transmembrane region" description="Helical" evidence="5">
    <location>
        <begin position="130"/>
        <end position="155"/>
    </location>
</feature>
<dbReference type="EMBL" id="QXDF01000001">
    <property type="protein sequence ID" value="RIA55267.1"/>
    <property type="molecule type" value="Genomic_DNA"/>
</dbReference>
<feature type="domain" description="Major facilitator superfamily (MFS) profile" evidence="6">
    <location>
        <begin position="5"/>
        <end position="402"/>
    </location>
</feature>
<feature type="transmembrane region" description="Helical" evidence="5">
    <location>
        <begin position="279"/>
        <end position="299"/>
    </location>
</feature>
<dbReference type="SUPFAM" id="SSF103473">
    <property type="entry name" value="MFS general substrate transporter"/>
    <property type="match status" value="1"/>
</dbReference>
<evidence type="ECO:0000259" key="6">
    <source>
        <dbReference type="PROSITE" id="PS50850"/>
    </source>
</evidence>
<dbReference type="OrthoDB" id="9784658at2"/>
<evidence type="ECO:0000256" key="3">
    <source>
        <dbReference type="ARBA" id="ARBA00022989"/>
    </source>
</evidence>
<feature type="transmembrane region" description="Helical" evidence="5">
    <location>
        <begin position="340"/>
        <end position="362"/>
    </location>
</feature>
<feature type="transmembrane region" description="Helical" evidence="5">
    <location>
        <begin position="161"/>
        <end position="180"/>
    </location>
</feature>
<evidence type="ECO:0000256" key="1">
    <source>
        <dbReference type="ARBA" id="ARBA00004141"/>
    </source>
</evidence>
<organism evidence="7 8">
    <name type="scientific">Dichotomicrobium thermohalophilum</name>
    <dbReference type="NCBI Taxonomy" id="933063"/>
    <lineage>
        <taxon>Bacteria</taxon>
        <taxon>Pseudomonadati</taxon>
        <taxon>Pseudomonadota</taxon>
        <taxon>Alphaproteobacteria</taxon>
        <taxon>Hyphomicrobiales</taxon>
        <taxon>Hyphomicrobiaceae</taxon>
        <taxon>Dichotomicrobium</taxon>
    </lineage>
</organism>
<dbReference type="Gene3D" id="1.20.1250.20">
    <property type="entry name" value="MFS general substrate transporter like domains"/>
    <property type="match status" value="2"/>
</dbReference>
<gene>
    <name evidence="7" type="ORF">BXY53_0327</name>
</gene>
<proteinExistence type="predicted"/>
<comment type="subcellular location">
    <subcellularLocation>
        <location evidence="1">Membrane</location>
        <topology evidence="1">Multi-pass membrane protein</topology>
    </subcellularLocation>
</comment>
<feature type="transmembrane region" description="Helical" evidence="5">
    <location>
        <begin position="249"/>
        <end position="267"/>
    </location>
</feature>
<feature type="transmembrane region" description="Helical" evidence="5">
    <location>
        <begin position="305"/>
        <end position="328"/>
    </location>
</feature>
<evidence type="ECO:0000256" key="5">
    <source>
        <dbReference type="SAM" id="Phobius"/>
    </source>
</evidence>
<protein>
    <submittedName>
        <fullName evidence="7">Sugar phosphate permease</fullName>
    </submittedName>
</protein>
<accession>A0A397Q6V9</accession>
<feature type="transmembrane region" description="Helical" evidence="5">
    <location>
        <begin position="374"/>
        <end position="395"/>
    </location>
</feature>
<dbReference type="InterPro" id="IPR036259">
    <property type="entry name" value="MFS_trans_sf"/>
</dbReference>
<evidence type="ECO:0000256" key="4">
    <source>
        <dbReference type="ARBA" id="ARBA00023136"/>
    </source>
</evidence>
<dbReference type="RefSeq" id="WP_119060193.1">
    <property type="nucleotide sequence ID" value="NZ_QXDF01000001.1"/>
</dbReference>
<dbReference type="Proteomes" id="UP000266273">
    <property type="component" value="Unassembled WGS sequence"/>
</dbReference>
<feature type="transmembrane region" description="Helical" evidence="5">
    <location>
        <begin position="42"/>
        <end position="64"/>
    </location>
</feature>
<evidence type="ECO:0000256" key="2">
    <source>
        <dbReference type="ARBA" id="ARBA00022692"/>
    </source>
</evidence>
<feature type="transmembrane region" description="Helical" evidence="5">
    <location>
        <begin position="217"/>
        <end position="237"/>
    </location>
</feature>
<dbReference type="GO" id="GO:0005886">
    <property type="term" value="C:plasma membrane"/>
    <property type="evidence" value="ECO:0007669"/>
    <property type="project" value="TreeGrafter"/>
</dbReference>
<dbReference type="InterPro" id="IPR011701">
    <property type="entry name" value="MFS"/>
</dbReference>
<dbReference type="PROSITE" id="PS00216">
    <property type="entry name" value="SUGAR_TRANSPORT_1"/>
    <property type="match status" value="1"/>
</dbReference>